<dbReference type="AlphaFoldDB" id="A0A0E9X7I4"/>
<protein>
    <submittedName>
        <fullName evidence="1">Uncharacterized protein</fullName>
    </submittedName>
</protein>
<organism evidence="1">
    <name type="scientific">Anguilla anguilla</name>
    <name type="common">European freshwater eel</name>
    <name type="synonym">Muraena anguilla</name>
    <dbReference type="NCBI Taxonomy" id="7936"/>
    <lineage>
        <taxon>Eukaryota</taxon>
        <taxon>Metazoa</taxon>
        <taxon>Chordata</taxon>
        <taxon>Craniata</taxon>
        <taxon>Vertebrata</taxon>
        <taxon>Euteleostomi</taxon>
        <taxon>Actinopterygii</taxon>
        <taxon>Neopterygii</taxon>
        <taxon>Teleostei</taxon>
        <taxon>Anguilliformes</taxon>
        <taxon>Anguillidae</taxon>
        <taxon>Anguilla</taxon>
    </lineage>
</organism>
<name>A0A0E9X7I4_ANGAN</name>
<reference evidence="1" key="1">
    <citation type="submission" date="2014-11" db="EMBL/GenBank/DDBJ databases">
        <authorList>
            <person name="Amaro Gonzalez C."/>
        </authorList>
    </citation>
    <scope>NUCLEOTIDE SEQUENCE</scope>
</reference>
<reference evidence="1" key="2">
    <citation type="journal article" date="2015" name="Fish Shellfish Immunol.">
        <title>Early steps in the European eel (Anguilla anguilla)-Vibrio vulnificus interaction in the gills: Role of the RtxA13 toxin.</title>
        <authorList>
            <person name="Callol A."/>
            <person name="Pajuelo D."/>
            <person name="Ebbesson L."/>
            <person name="Teles M."/>
            <person name="MacKenzie S."/>
            <person name="Amaro C."/>
        </authorList>
    </citation>
    <scope>NUCLEOTIDE SEQUENCE</scope>
</reference>
<dbReference type="EMBL" id="GBXM01010787">
    <property type="protein sequence ID" value="JAH97790.1"/>
    <property type="molecule type" value="Transcribed_RNA"/>
</dbReference>
<evidence type="ECO:0000313" key="1">
    <source>
        <dbReference type="EMBL" id="JAH97790.1"/>
    </source>
</evidence>
<sequence>MRKSMAHNYNETLKTIPMVPKVLTIKKSFPFQIKHNCKWTKMSIQTD</sequence>
<proteinExistence type="predicted"/>
<accession>A0A0E9X7I4</accession>